<dbReference type="InterPro" id="IPR007312">
    <property type="entry name" value="Phosphoesterase"/>
</dbReference>
<dbReference type="InterPro" id="IPR011964">
    <property type="entry name" value="YVTN_b-propeller_repeat"/>
</dbReference>
<dbReference type="KEGG" id="pseg:D3H65_15595"/>
<name>A0A3B7MPS4_9BACT</name>
<keyword evidence="1" id="KW-0378">Hydrolase</keyword>
<dbReference type="Pfam" id="PF04185">
    <property type="entry name" value="Phosphoesterase"/>
    <property type="match status" value="1"/>
</dbReference>
<dbReference type="EMBL" id="CP032157">
    <property type="protein sequence ID" value="AXY75319.1"/>
    <property type="molecule type" value="Genomic_DNA"/>
</dbReference>
<dbReference type="Gene3D" id="2.130.10.10">
    <property type="entry name" value="YVTN repeat-like/Quinoprotein amine dehydrogenase"/>
    <property type="match status" value="2"/>
</dbReference>
<dbReference type="RefSeq" id="WP_119051200.1">
    <property type="nucleotide sequence ID" value="NZ_CP032157.1"/>
</dbReference>
<reference evidence="4 5" key="1">
    <citation type="submission" date="2018-09" db="EMBL/GenBank/DDBJ databases">
        <title>Genome sequencing of strain 6GH32-13.</title>
        <authorList>
            <person name="Weon H.-Y."/>
            <person name="Heo J."/>
            <person name="Kwon S.-W."/>
        </authorList>
    </citation>
    <scope>NUCLEOTIDE SEQUENCE [LARGE SCALE GENOMIC DNA]</scope>
    <source>
        <strain evidence="4 5">5GH32-13</strain>
    </source>
</reference>
<evidence type="ECO:0000313" key="4">
    <source>
        <dbReference type="EMBL" id="AXY75319.1"/>
    </source>
</evidence>
<dbReference type="PANTHER" id="PTHR47197:SF3">
    <property type="entry name" value="DIHYDRO-HEME D1 DEHYDROGENASE"/>
    <property type="match status" value="1"/>
</dbReference>
<evidence type="ECO:0000256" key="2">
    <source>
        <dbReference type="SAM" id="MobiDB-lite"/>
    </source>
</evidence>
<sequence length="830" mass="91910">MKVILQFVYCLLLVFVAGAQKNDQLENDLDAKRVRLPNGWHLSPAGSSLPLGDLPLNLALSRSQKWLAVTNNGQSVQSIQLINARKQVIADNIVIPKSWYGLKFSADEKFLYASGGNDNRIMKYAIIKDKLVLQDSIQLGKPWPVKISPAGIEIDDAAGLLYVVTKEDNSLYIVNLASKAILQKLPLRKEAYACLLSPDKSELYISLWGGDKVLVLDTKERKITAEIPVGDNPNELLLTKKGTYLYVANANDNSVSVIDIQQRKVLEVLNAALYPAAPEGTTSNGLALSTNEKTLYVANADNNCLAVFDVSEPGSTRSKGFIPVGWYPTNIKVIGKKLWVTNGKGFSSFANPNGPSPLRPRGSVVRHKGDSTETKEVEYIGGLMKGTLSIIQEPNDAALAIYSGAVYKNTPYSKEGELSAQGEKGNPIPMKVGDPSPIKHVFYIIKENRTYDQVLSDMPGGNGDTSLLLFGKYVTPNQHKLAGEFVLLDNFYADGEVSADGHNWSTSAHATDFLEKDWPTSYGGRGGSYPGEGKRAAANPKKGFIWDYCQRAGVTFRTYGEFADDGKANIPVLEGHLCPYYTDYNLAVRDTTRFYQWRREFDSLVAAGALPQFNSMRFGNNHTEGLRTGRPTPFAHVADNDWAVGLFVEHLSKSPVWKESAVFIVEDDAQNGPDHVDAHRTIAFVASPYVKRNYVDHTMYSTSSMLRTMELILGLPPMSQYDAAAIPMWRSFTATPDYTAYQSVPANVNLNDKNTANNATARLSNTLDFTKEDRIPDLLFSQIIWKAVKGEESIMPAPRRSSFVKTVKGEEDEEEEEREREEAQKKQKRK</sequence>
<evidence type="ECO:0008006" key="6">
    <source>
        <dbReference type="Google" id="ProtNLM"/>
    </source>
</evidence>
<keyword evidence="3" id="KW-0732">Signal</keyword>
<feature type="compositionally biased region" description="Acidic residues" evidence="2">
    <location>
        <begin position="810"/>
        <end position="819"/>
    </location>
</feature>
<organism evidence="4 5">
    <name type="scientific">Paraflavitalea soli</name>
    <dbReference type="NCBI Taxonomy" id="2315862"/>
    <lineage>
        <taxon>Bacteria</taxon>
        <taxon>Pseudomonadati</taxon>
        <taxon>Bacteroidota</taxon>
        <taxon>Chitinophagia</taxon>
        <taxon>Chitinophagales</taxon>
        <taxon>Chitinophagaceae</taxon>
        <taxon>Paraflavitalea</taxon>
    </lineage>
</organism>
<dbReference type="AlphaFoldDB" id="A0A3B7MPS4"/>
<dbReference type="Gene3D" id="3.40.720.10">
    <property type="entry name" value="Alkaline Phosphatase, subunit A"/>
    <property type="match status" value="1"/>
</dbReference>
<dbReference type="InterPro" id="IPR015943">
    <property type="entry name" value="WD40/YVTN_repeat-like_dom_sf"/>
</dbReference>
<evidence type="ECO:0000256" key="3">
    <source>
        <dbReference type="SAM" id="SignalP"/>
    </source>
</evidence>
<evidence type="ECO:0000313" key="5">
    <source>
        <dbReference type="Proteomes" id="UP000263900"/>
    </source>
</evidence>
<evidence type="ECO:0000256" key="1">
    <source>
        <dbReference type="ARBA" id="ARBA00022801"/>
    </source>
</evidence>
<feature type="signal peptide" evidence="3">
    <location>
        <begin position="1"/>
        <end position="19"/>
    </location>
</feature>
<dbReference type="InterPro" id="IPR051200">
    <property type="entry name" value="Host-pathogen_enzymatic-act"/>
</dbReference>
<dbReference type="Pfam" id="PF10282">
    <property type="entry name" value="Lactonase"/>
    <property type="match status" value="1"/>
</dbReference>
<dbReference type="NCBIfam" id="TIGR02276">
    <property type="entry name" value="beta_rpt_yvtn"/>
    <property type="match status" value="1"/>
</dbReference>
<feature type="chain" id="PRO_5017808275" description="SMP-30/Gluconolactonase/LRE-like region domain-containing protein" evidence="3">
    <location>
        <begin position="20"/>
        <end position="830"/>
    </location>
</feature>
<dbReference type="GO" id="GO:0016788">
    <property type="term" value="F:hydrolase activity, acting on ester bonds"/>
    <property type="evidence" value="ECO:0007669"/>
    <property type="project" value="InterPro"/>
</dbReference>
<feature type="compositionally biased region" description="Basic and acidic residues" evidence="2">
    <location>
        <begin position="820"/>
        <end position="830"/>
    </location>
</feature>
<proteinExistence type="predicted"/>
<dbReference type="InterPro" id="IPR011048">
    <property type="entry name" value="Haem_d1_sf"/>
</dbReference>
<dbReference type="InterPro" id="IPR019405">
    <property type="entry name" value="Lactonase_7-beta_prop"/>
</dbReference>
<dbReference type="SUPFAM" id="SSF51004">
    <property type="entry name" value="C-terminal (heme d1) domain of cytochrome cd1-nitrite reductase"/>
    <property type="match status" value="1"/>
</dbReference>
<dbReference type="InterPro" id="IPR017850">
    <property type="entry name" value="Alkaline_phosphatase_core_sf"/>
</dbReference>
<dbReference type="OrthoDB" id="145213at2"/>
<feature type="region of interest" description="Disordered" evidence="2">
    <location>
        <begin position="798"/>
        <end position="830"/>
    </location>
</feature>
<dbReference type="Proteomes" id="UP000263900">
    <property type="component" value="Chromosome"/>
</dbReference>
<dbReference type="PANTHER" id="PTHR47197">
    <property type="entry name" value="PROTEIN NIRF"/>
    <property type="match status" value="1"/>
</dbReference>
<gene>
    <name evidence="4" type="ORF">D3H65_15595</name>
</gene>
<feature type="region of interest" description="Disordered" evidence="2">
    <location>
        <begin position="350"/>
        <end position="371"/>
    </location>
</feature>
<keyword evidence="5" id="KW-1185">Reference proteome</keyword>
<dbReference type="SUPFAM" id="SSF53649">
    <property type="entry name" value="Alkaline phosphatase-like"/>
    <property type="match status" value="1"/>
</dbReference>
<accession>A0A3B7MPS4</accession>
<protein>
    <recommendedName>
        <fullName evidence="6">SMP-30/Gluconolactonase/LRE-like region domain-containing protein</fullName>
    </recommendedName>
</protein>